<name>A0ABX2P7M7_9PROT</name>
<reference evidence="1 2" key="1">
    <citation type="submission" date="2020-06" db="EMBL/GenBank/DDBJ databases">
        <title>Synonyms of Asaia species.</title>
        <authorList>
            <person name="Sombolestani A."/>
        </authorList>
    </citation>
    <scope>NUCLEOTIDE SEQUENCE [LARGE SCALE GENOMIC DNA]</scope>
    <source>
        <strain evidence="1 2">LMG 27047</strain>
    </source>
</reference>
<proteinExistence type="predicted"/>
<comment type="caution">
    <text evidence="1">The sequence shown here is derived from an EMBL/GenBank/DDBJ whole genome shotgun (WGS) entry which is preliminary data.</text>
</comment>
<evidence type="ECO:0000313" key="1">
    <source>
        <dbReference type="EMBL" id="NVN47517.1"/>
    </source>
</evidence>
<evidence type="ECO:0000313" key="2">
    <source>
        <dbReference type="Proteomes" id="UP001516351"/>
    </source>
</evidence>
<sequence length="74" mass="7664">MGDAVPIGSALSFARGAVVRLNGRGANMLVVRDFGDTVAVVCIEGDQAGAVRLREVSKEGLSVALDLDQEAPHD</sequence>
<accession>A0ABX2P7M7</accession>
<dbReference type="Proteomes" id="UP001516351">
    <property type="component" value="Unassembled WGS sequence"/>
</dbReference>
<organism evidence="1 2">
    <name type="scientific">Asaia spathodeae</name>
    <dbReference type="NCBI Taxonomy" id="657016"/>
    <lineage>
        <taxon>Bacteria</taxon>
        <taxon>Pseudomonadati</taxon>
        <taxon>Pseudomonadota</taxon>
        <taxon>Alphaproteobacteria</taxon>
        <taxon>Acetobacterales</taxon>
        <taxon>Acetobacteraceae</taxon>
        <taxon>Asaia</taxon>
    </lineage>
</organism>
<gene>
    <name evidence="1" type="ORF">HW542_11955</name>
</gene>
<protein>
    <submittedName>
        <fullName evidence="1">Uncharacterized protein</fullName>
    </submittedName>
</protein>
<keyword evidence="2" id="KW-1185">Reference proteome</keyword>
<dbReference type="RefSeq" id="WP_267311946.1">
    <property type="nucleotide sequence ID" value="NZ_JABXXV010000006.1"/>
</dbReference>
<dbReference type="EMBL" id="JABXXV010000006">
    <property type="protein sequence ID" value="NVN47517.1"/>
    <property type="molecule type" value="Genomic_DNA"/>
</dbReference>